<keyword evidence="1" id="KW-0812">Transmembrane</keyword>
<evidence type="ECO:0000256" key="1">
    <source>
        <dbReference type="SAM" id="Phobius"/>
    </source>
</evidence>
<dbReference type="Proteomes" id="UP001432322">
    <property type="component" value="Unassembled WGS sequence"/>
</dbReference>
<dbReference type="AlphaFoldDB" id="A0AAV5WG31"/>
<comment type="caution">
    <text evidence="2">The sequence shown here is derived from an EMBL/GenBank/DDBJ whole genome shotgun (WGS) entry which is preliminary data.</text>
</comment>
<protein>
    <submittedName>
        <fullName evidence="2">Uncharacterized protein</fullName>
    </submittedName>
</protein>
<feature type="non-terminal residue" evidence="2">
    <location>
        <position position="61"/>
    </location>
</feature>
<reference evidence="2" key="1">
    <citation type="submission" date="2023-10" db="EMBL/GenBank/DDBJ databases">
        <title>Genome assembly of Pristionchus species.</title>
        <authorList>
            <person name="Yoshida K."/>
            <person name="Sommer R.J."/>
        </authorList>
    </citation>
    <scope>NUCLEOTIDE SEQUENCE</scope>
    <source>
        <strain evidence="2">RS5133</strain>
    </source>
</reference>
<feature type="transmembrane region" description="Helical" evidence="1">
    <location>
        <begin position="25"/>
        <end position="51"/>
    </location>
</feature>
<organism evidence="2 3">
    <name type="scientific">Pristionchus fissidentatus</name>
    <dbReference type="NCBI Taxonomy" id="1538716"/>
    <lineage>
        <taxon>Eukaryota</taxon>
        <taxon>Metazoa</taxon>
        <taxon>Ecdysozoa</taxon>
        <taxon>Nematoda</taxon>
        <taxon>Chromadorea</taxon>
        <taxon>Rhabditida</taxon>
        <taxon>Rhabditina</taxon>
        <taxon>Diplogasteromorpha</taxon>
        <taxon>Diplogasteroidea</taxon>
        <taxon>Neodiplogasteridae</taxon>
        <taxon>Pristionchus</taxon>
    </lineage>
</organism>
<proteinExistence type="predicted"/>
<evidence type="ECO:0000313" key="2">
    <source>
        <dbReference type="EMBL" id="GMT29826.1"/>
    </source>
</evidence>
<feature type="non-terminal residue" evidence="2">
    <location>
        <position position="1"/>
    </location>
</feature>
<keyword evidence="3" id="KW-1185">Reference proteome</keyword>
<name>A0AAV5WG31_9BILA</name>
<dbReference type="EMBL" id="BTSY01000005">
    <property type="protein sequence ID" value="GMT29826.1"/>
    <property type="molecule type" value="Genomic_DNA"/>
</dbReference>
<gene>
    <name evidence="2" type="ORF">PFISCL1PPCAC_21123</name>
</gene>
<sequence length="61" mass="6249">LGGPTLGRSAGLLASRTSLASRNCWLLAAFLALVTCLGSLELFLALVRLLLGTATHGLLLA</sequence>
<evidence type="ECO:0000313" key="3">
    <source>
        <dbReference type="Proteomes" id="UP001432322"/>
    </source>
</evidence>
<accession>A0AAV5WG31</accession>
<keyword evidence="1" id="KW-0472">Membrane</keyword>
<keyword evidence="1" id="KW-1133">Transmembrane helix</keyword>